<dbReference type="AlphaFoldDB" id="A0A9P4QIQ6"/>
<gene>
    <name evidence="2" type="ORF">EJ04DRAFT_517515</name>
</gene>
<evidence type="ECO:0000313" key="2">
    <source>
        <dbReference type="EMBL" id="KAF2727025.1"/>
    </source>
</evidence>
<sequence>MLLLMANKKSSPSAGAGGHILNLDMIRSRCRGAFVVDYPYQEISLPGPVLLCRVFSPQVLSSGRTVEFDVPQSPCPKIARTSGSMKQGVVYGASSVAISVVALMVFVGVPPLPEKDSIPRHKIDGLDDMEKAAPACDDFCDEQRLTGSFR</sequence>
<keyword evidence="1" id="KW-0812">Transmembrane</keyword>
<keyword evidence="1" id="KW-0472">Membrane</keyword>
<proteinExistence type="predicted"/>
<evidence type="ECO:0000313" key="3">
    <source>
        <dbReference type="Proteomes" id="UP000799444"/>
    </source>
</evidence>
<keyword evidence="1" id="KW-1133">Transmembrane helix</keyword>
<dbReference type="EMBL" id="ML996362">
    <property type="protein sequence ID" value="KAF2727025.1"/>
    <property type="molecule type" value="Genomic_DNA"/>
</dbReference>
<dbReference type="Proteomes" id="UP000799444">
    <property type="component" value="Unassembled WGS sequence"/>
</dbReference>
<name>A0A9P4QIQ6_9PLEO</name>
<protein>
    <submittedName>
        <fullName evidence="2">Uncharacterized protein</fullName>
    </submittedName>
</protein>
<accession>A0A9P4QIQ6</accession>
<evidence type="ECO:0000256" key="1">
    <source>
        <dbReference type="SAM" id="Phobius"/>
    </source>
</evidence>
<organism evidence="2 3">
    <name type="scientific">Polyplosphaeria fusca</name>
    <dbReference type="NCBI Taxonomy" id="682080"/>
    <lineage>
        <taxon>Eukaryota</taxon>
        <taxon>Fungi</taxon>
        <taxon>Dikarya</taxon>
        <taxon>Ascomycota</taxon>
        <taxon>Pezizomycotina</taxon>
        <taxon>Dothideomycetes</taxon>
        <taxon>Pleosporomycetidae</taxon>
        <taxon>Pleosporales</taxon>
        <taxon>Tetraplosphaeriaceae</taxon>
        <taxon>Polyplosphaeria</taxon>
    </lineage>
</organism>
<reference evidence="2" key="1">
    <citation type="journal article" date="2020" name="Stud. Mycol.">
        <title>101 Dothideomycetes genomes: a test case for predicting lifestyles and emergence of pathogens.</title>
        <authorList>
            <person name="Haridas S."/>
            <person name="Albert R."/>
            <person name="Binder M."/>
            <person name="Bloem J."/>
            <person name="Labutti K."/>
            <person name="Salamov A."/>
            <person name="Andreopoulos B."/>
            <person name="Baker S."/>
            <person name="Barry K."/>
            <person name="Bills G."/>
            <person name="Bluhm B."/>
            <person name="Cannon C."/>
            <person name="Castanera R."/>
            <person name="Culley D."/>
            <person name="Daum C."/>
            <person name="Ezra D."/>
            <person name="Gonzalez J."/>
            <person name="Henrissat B."/>
            <person name="Kuo A."/>
            <person name="Liang C."/>
            <person name="Lipzen A."/>
            <person name="Lutzoni F."/>
            <person name="Magnuson J."/>
            <person name="Mondo S."/>
            <person name="Nolan M."/>
            <person name="Ohm R."/>
            <person name="Pangilinan J."/>
            <person name="Park H.-J."/>
            <person name="Ramirez L."/>
            <person name="Alfaro M."/>
            <person name="Sun H."/>
            <person name="Tritt A."/>
            <person name="Yoshinaga Y."/>
            <person name="Zwiers L.-H."/>
            <person name="Turgeon B."/>
            <person name="Goodwin S."/>
            <person name="Spatafora J."/>
            <person name="Crous P."/>
            <person name="Grigoriev I."/>
        </authorList>
    </citation>
    <scope>NUCLEOTIDE SEQUENCE</scope>
    <source>
        <strain evidence="2">CBS 125425</strain>
    </source>
</reference>
<comment type="caution">
    <text evidence="2">The sequence shown here is derived from an EMBL/GenBank/DDBJ whole genome shotgun (WGS) entry which is preliminary data.</text>
</comment>
<keyword evidence="3" id="KW-1185">Reference proteome</keyword>
<feature type="transmembrane region" description="Helical" evidence="1">
    <location>
        <begin position="89"/>
        <end position="109"/>
    </location>
</feature>